<dbReference type="GO" id="GO:0016020">
    <property type="term" value="C:membrane"/>
    <property type="evidence" value="ECO:0007669"/>
    <property type="project" value="InterPro"/>
</dbReference>
<keyword evidence="5" id="KW-1185">Reference proteome</keyword>
<keyword evidence="4" id="KW-0449">Lipoprotein</keyword>
<dbReference type="Pfam" id="PF04333">
    <property type="entry name" value="MlaA"/>
    <property type="match status" value="1"/>
</dbReference>
<proteinExistence type="inferred from homology"/>
<feature type="signal peptide" evidence="3">
    <location>
        <begin position="1"/>
        <end position="31"/>
    </location>
</feature>
<organism evidence="4 5">
    <name type="scientific">Rhodosalinus halophilus</name>
    <dbReference type="NCBI Taxonomy" id="2259333"/>
    <lineage>
        <taxon>Bacteria</taxon>
        <taxon>Pseudomonadati</taxon>
        <taxon>Pseudomonadota</taxon>
        <taxon>Alphaproteobacteria</taxon>
        <taxon>Rhodobacterales</taxon>
        <taxon>Paracoccaceae</taxon>
        <taxon>Rhodosalinus</taxon>
    </lineage>
</organism>
<dbReference type="OrthoDB" id="9785326at2"/>
<dbReference type="InterPro" id="IPR007428">
    <property type="entry name" value="MlaA"/>
</dbReference>
<dbReference type="PANTHER" id="PTHR30035">
    <property type="entry name" value="LIPOPROTEIN VACJ-RELATED"/>
    <property type="match status" value="1"/>
</dbReference>
<name>A0A365U9C6_9RHOB</name>
<evidence type="ECO:0000256" key="2">
    <source>
        <dbReference type="ARBA" id="ARBA00022729"/>
    </source>
</evidence>
<feature type="chain" id="PRO_5016578587" evidence="3">
    <location>
        <begin position="32"/>
        <end position="262"/>
    </location>
</feature>
<protein>
    <submittedName>
        <fullName evidence="4">VacJ family lipoprotein</fullName>
    </submittedName>
</protein>
<dbReference type="RefSeq" id="WP_113288827.1">
    <property type="nucleotide sequence ID" value="NZ_QNTQ01000006.1"/>
</dbReference>
<dbReference type="AlphaFoldDB" id="A0A365U9C6"/>
<accession>A0A365U9C6</accession>
<evidence type="ECO:0000256" key="1">
    <source>
        <dbReference type="ARBA" id="ARBA00010634"/>
    </source>
</evidence>
<evidence type="ECO:0000256" key="3">
    <source>
        <dbReference type="SAM" id="SignalP"/>
    </source>
</evidence>
<evidence type="ECO:0000313" key="5">
    <source>
        <dbReference type="Proteomes" id="UP000253370"/>
    </source>
</evidence>
<dbReference type="EMBL" id="QNTQ01000006">
    <property type="protein sequence ID" value="RBI85569.1"/>
    <property type="molecule type" value="Genomic_DNA"/>
</dbReference>
<comment type="caution">
    <text evidence="4">The sequence shown here is derived from an EMBL/GenBank/DDBJ whole genome shotgun (WGS) entry which is preliminary data.</text>
</comment>
<dbReference type="Proteomes" id="UP000253370">
    <property type="component" value="Unassembled WGS sequence"/>
</dbReference>
<dbReference type="GO" id="GO:0120010">
    <property type="term" value="P:intermembrane phospholipid transfer"/>
    <property type="evidence" value="ECO:0007669"/>
    <property type="project" value="TreeGrafter"/>
</dbReference>
<reference evidence="4 5" key="1">
    <citation type="submission" date="2018-07" db="EMBL/GenBank/DDBJ databases">
        <title>Rhodosalinus sp. strain E84T genomic sequence and assembly.</title>
        <authorList>
            <person name="Liu Z.-W."/>
            <person name="Lu D.-C."/>
        </authorList>
    </citation>
    <scope>NUCLEOTIDE SEQUENCE [LARGE SCALE GENOMIC DNA]</scope>
    <source>
        <strain evidence="4 5">E84</strain>
    </source>
</reference>
<gene>
    <name evidence="4" type="ORF">DRV85_07475</name>
</gene>
<comment type="similarity">
    <text evidence="1">Belongs to the MlaA family.</text>
</comment>
<evidence type="ECO:0000313" key="4">
    <source>
        <dbReference type="EMBL" id="RBI85569.1"/>
    </source>
</evidence>
<dbReference type="PANTHER" id="PTHR30035:SF3">
    <property type="entry name" value="INTERMEMBRANE PHOSPHOLIPID TRANSPORT SYSTEM LIPOPROTEIN MLAA"/>
    <property type="match status" value="1"/>
</dbReference>
<dbReference type="PRINTS" id="PR01805">
    <property type="entry name" value="VACJLIPOPROT"/>
</dbReference>
<keyword evidence="2 3" id="KW-0732">Signal</keyword>
<sequence>MIGTLSTFRTFARPRRTALSALLVACSLALAGCSTPPGGEGVVHDPYETQNRRVHDFNRAFDRTVVRPLSRGAGGDGEQSDLAIAAVNFADNLGAPQNAVNRLLQGELGLAGRNLWRFTVNTTLGFGGLFDVAADFGIEPDDTDFGETLYVWGVPEGAYQELPILGPSTERRTAGRVVDLFTNPLSSVLTHDERAYARAARITGRVLERGRYGGAVDSVLHESADSYAQSRLIYLQNRRFELSGGAASETDFTDPYEELYGE</sequence>